<protein>
    <submittedName>
        <fullName evidence="3">Universal stress protein</fullName>
    </submittedName>
</protein>
<dbReference type="Gene3D" id="3.40.50.620">
    <property type="entry name" value="HUPs"/>
    <property type="match status" value="2"/>
</dbReference>
<dbReference type="PANTHER" id="PTHR46268:SF6">
    <property type="entry name" value="UNIVERSAL STRESS PROTEIN UP12"/>
    <property type="match status" value="1"/>
</dbReference>
<reference evidence="4" key="1">
    <citation type="journal article" date="2019" name="Int. J. Syst. Evol. Microbiol.">
        <title>The Global Catalogue of Microorganisms (GCM) 10K type strain sequencing project: providing services to taxonomists for standard genome sequencing and annotation.</title>
        <authorList>
            <consortium name="The Broad Institute Genomics Platform"/>
            <consortium name="The Broad Institute Genome Sequencing Center for Infectious Disease"/>
            <person name="Wu L."/>
            <person name="Ma J."/>
        </authorList>
    </citation>
    <scope>NUCLEOTIDE SEQUENCE [LARGE SCALE GENOMIC DNA]</scope>
    <source>
        <strain evidence="4">JCM 10977</strain>
    </source>
</reference>
<dbReference type="SUPFAM" id="SSF52402">
    <property type="entry name" value="Adenine nucleotide alpha hydrolases-like"/>
    <property type="match status" value="2"/>
</dbReference>
<dbReference type="Proteomes" id="UP001500542">
    <property type="component" value="Unassembled WGS sequence"/>
</dbReference>
<dbReference type="PRINTS" id="PR01438">
    <property type="entry name" value="UNVRSLSTRESS"/>
</dbReference>
<feature type="domain" description="UspA" evidence="2">
    <location>
        <begin position="7"/>
        <end position="137"/>
    </location>
</feature>
<dbReference type="InterPro" id="IPR014729">
    <property type="entry name" value="Rossmann-like_a/b/a_fold"/>
</dbReference>
<evidence type="ECO:0000259" key="2">
    <source>
        <dbReference type="Pfam" id="PF00582"/>
    </source>
</evidence>
<feature type="domain" description="UspA" evidence="2">
    <location>
        <begin position="148"/>
        <end position="286"/>
    </location>
</feature>
<dbReference type="InterPro" id="IPR006015">
    <property type="entry name" value="Universal_stress_UspA"/>
</dbReference>
<name>A0ABP3ZUX1_9ACTN</name>
<dbReference type="RefSeq" id="WP_343964960.1">
    <property type="nucleotide sequence ID" value="NZ_BAAAHK010000003.1"/>
</dbReference>
<dbReference type="InterPro" id="IPR006016">
    <property type="entry name" value="UspA"/>
</dbReference>
<accession>A0ABP3ZUX1</accession>
<dbReference type="EMBL" id="BAAAHK010000003">
    <property type="protein sequence ID" value="GAA0927542.1"/>
    <property type="molecule type" value="Genomic_DNA"/>
</dbReference>
<proteinExistence type="inferred from homology"/>
<comment type="caution">
    <text evidence="3">The sequence shown here is derived from an EMBL/GenBank/DDBJ whole genome shotgun (WGS) entry which is preliminary data.</text>
</comment>
<comment type="similarity">
    <text evidence="1">Belongs to the universal stress protein A family.</text>
</comment>
<evidence type="ECO:0000313" key="4">
    <source>
        <dbReference type="Proteomes" id="UP001500542"/>
    </source>
</evidence>
<dbReference type="Pfam" id="PF00582">
    <property type="entry name" value="Usp"/>
    <property type="match status" value="2"/>
</dbReference>
<gene>
    <name evidence="3" type="ORF">GCM10009554_08530</name>
</gene>
<dbReference type="CDD" id="cd00293">
    <property type="entry name" value="USP-like"/>
    <property type="match status" value="1"/>
</dbReference>
<sequence>MTKQPVIHVGVDGSWRDTGALEWALQESLIRKAPLRAVHVLDEGLRHAPYWEPKVVDDAALNLVDEVQRKMESRDPVRDHTTNLMVGPPAETLAELAGSGEMLVVGRRGMSSVKRLLVGSTSEAVANLATVPVVVVPEGWKPSDHAGPVVVGLDDSGDSETAIEFAATAAIERHTALRMVNVWDLPAIYSWDAMNVAGVSDEWSRNAERHFEAIAQQWRNKYPELTIESEVRRGHSVDGLIAAAEAADAQLLVVGGRHHHKVATVLLGSVARGVLQHATCPVAVVHLEQRDA</sequence>
<evidence type="ECO:0000313" key="3">
    <source>
        <dbReference type="EMBL" id="GAA0927542.1"/>
    </source>
</evidence>
<organism evidence="3 4">
    <name type="scientific">Kribbella koreensis</name>
    <dbReference type="NCBI Taxonomy" id="57909"/>
    <lineage>
        <taxon>Bacteria</taxon>
        <taxon>Bacillati</taxon>
        <taxon>Actinomycetota</taxon>
        <taxon>Actinomycetes</taxon>
        <taxon>Propionibacteriales</taxon>
        <taxon>Kribbellaceae</taxon>
        <taxon>Kribbella</taxon>
    </lineage>
</organism>
<evidence type="ECO:0000256" key="1">
    <source>
        <dbReference type="ARBA" id="ARBA00008791"/>
    </source>
</evidence>
<keyword evidence="4" id="KW-1185">Reference proteome</keyword>
<dbReference type="PANTHER" id="PTHR46268">
    <property type="entry name" value="STRESS RESPONSE PROTEIN NHAX"/>
    <property type="match status" value="1"/>
</dbReference>